<dbReference type="Pfam" id="PF08246">
    <property type="entry name" value="Inhibitor_I29"/>
    <property type="match status" value="1"/>
</dbReference>
<dbReference type="SMART" id="SM00645">
    <property type="entry name" value="Pept_C1"/>
    <property type="match status" value="1"/>
</dbReference>
<dbReference type="SMART" id="SM00848">
    <property type="entry name" value="Inhibitor_I29"/>
    <property type="match status" value="1"/>
</dbReference>
<dbReference type="InterPro" id="IPR000668">
    <property type="entry name" value="Peptidase_C1A_C"/>
</dbReference>
<feature type="region of interest" description="Disordered" evidence="3">
    <location>
        <begin position="258"/>
        <end position="277"/>
    </location>
</feature>
<feature type="domain" description="Cathepsin propeptide inhibitor" evidence="5">
    <location>
        <begin position="299"/>
        <end position="358"/>
    </location>
</feature>
<dbReference type="Pfam" id="PF00112">
    <property type="entry name" value="Peptidase_C1"/>
    <property type="match status" value="1"/>
</dbReference>
<evidence type="ECO:0008006" key="7">
    <source>
        <dbReference type="Google" id="ProtNLM"/>
    </source>
</evidence>
<evidence type="ECO:0000256" key="1">
    <source>
        <dbReference type="ARBA" id="ARBA00008455"/>
    </source>
</evidence>
<accession>A0A1D2AFW2</accession>
<dbReference type="PRINTS" id="PR00705">
    <property type="entry name" value="PAPAIN"/>
</dbReference>
<dbReference type="InterPro" id="IPR013201">
    <property type="entry name" value="Prot_inhib_I29"/>
</dbReference>
<evidence type="ECO:0000256" key="2">
    <source>
        <dbReference type="ARBA" id="ARBA00023157"/>
    </source>
</evidence>
<reference evidence="6" key="1">
    <citation type="submission" date="2015-08" db="EMBL/GenBank/DDBJ databases">
        <authorList>
            <person name="Babu N.S."/>
            <person name="Beckwith C.J."/>
            <person name="Beseler K.G."/>
            <person name="Brison A."/>
            <person name="Carone J.V."/>
            <person name="Caskin T.P."/>
            <person name="Diamond M."/>
            <person name="Durham M.E."/>
            <person name="Foxe J.M."/>
            <person name="Go M."/>
            <person name="Henderson B.A."/>
            <person name="Jones I.B."/>
            <person name="McGettigan J.A."/>
            <person name="Micheletti S.J."/>
            <person name="Nasrallah M.E."/>
            <person name="Ortiz D."/>
            <person name="Piller C.R."/>
            <person name="Privatt S.R."/>
            <person name="Schneider S.L."/>
            <person name="Sharp S."/>
            <person name="Smith T.C."/>
            <person name="Stanton J.D."/>
            <person name="Ullery H.E."/>
            <person name="Wilson R.J."/>
            <person name="Serrano M.G."/>
            <person name="Buck G."/>
            <person name="Lee V."/>
            <person name="Wang Y."/>
            <person name="Carvalho R."/>
            <person name="Voegtly L."/>
            <person name="Shi R."/>
            <person name="Duckworth R."/>
            <person name="Johnson A."/>
            <person name="Loviza R."/>
            <person name="Walstead R."/>
            <person name="Shah Z."/>
            <person name="Kiflezghi M."/>
            <person name="Wade K."/>
            <person name="Ball S.L."/>
            <person name="Bradley K.W."/>
            <person name="Asai D.J."/>
            <person name="Bowman C.A."/>
            <person name="Russell D.A."/>
            <person name="Pope W.H."/>
            <person name="Jacobs-Sera D."/>
            <person name="Hendrix R.W."/>
            <person name="Hatfull G.F."/>
        </authorList>
    </citation>
    <scope>NUCLEOTIDE SEQUENCE</scope>
</reference>
<dbReference type="InterPro" id="IPR025660">
    <property type="entry name" value="Pept_his_AS"/>
</dbReference>
<dbReference type="InterPro" id="IPR038765">
    <property type="entry name" value="Papain-like_cys_pep_sf"/>
</dbReference>
<dbReference type="GO" id="GO:0008234">
    <property type="term" value="F:cysteine-type peptidase activity"/>
    <property type="evidence" value="ECO:0007669"/>
    <property type="project" value="InterPro"/>
</dbReference>
<feature type="compositionally biased region" description="Gly residues" evidence="3">
    <location>
        <begin position="262"/>
        <end position="277"/>
    </location>
</feature>
<dbReference type="EMBL" id="GDKF01000532">
    <property type="protein sequence ID" value="JAT78090.1"/>
    <property type="molecule type" value="Transcribed_RNA"/>
</dbReference>
<dbReference type="GO" id="GO:0006508">
    <property type="term" value="P:proteolysis"/>
    <property type="evidence" value="ECO:0007669"/>
    <property type="project" value="InterPro"/>
</dbReference>
<dbReference type="PANTHER" id="PTHR12411">
    <property type="entry name" value="CYSTEINE PROTEASE FAMILY C1-RELATED"/>
    <property type="match status" value="1"/>
</dbReference>
<sequence>MPFNYLLLSKHCPERYLAAHCSIVAPILVQPIGELSLDGPAGMGSRQGFPAVAILLLLGPALSLAARTPDSAQTVLRGEPQAPVWPDSYSVEYTFSLPYTAKIQPHGIRYPVVFHRDGKAQRVRMETYNGTNVIISTKSVQYELLPRIDRQQCLVWAEPGLADAQALPDLAGWAYQGAEVLEDGAAVHAWHYLARHQAKSLAYRFYAHPDGAPRRLDMLGTDALSGSHFDRWVLDYASYVPGRPRAELFDQPRLCEGRAPVDGGGRGPRAGARPGSGSGALRMAGLLPRVAYRGHHAEYDAFLDSPHGRERAHSSLADYAARAEAFERNAARIAAHNARNASYTMAMNRFGDWHREEYLAAMLPRHGRARPATRPADDHGLRPHEIPHRALTDPARLPAGVDWRGSGADAAWVKDQASCGSCWAFGAAGAMEAAWFVATGERVSLSEQAVIDCAWGAAPGHEESAAACDGGDAWAGVAYAVGAGGLPSSLEYQYKGQSGYCEANDTAAVARFAGFSRVPAYDDAALMEAVYSRGPLAVSLDASHDSFTFYSAGVYAEPDCFFKKDQLDHSMMLVGYGTSAEGDYWLIRNSWSDHWGDAGYVKVSRDRHGCGAPADAMYVVADADGLRP</sequence>
<evidence type="ECO:0000256" key="3">
    <source>
        <dbReference type="SAM" id="MobiDB-lite"/>
    </source>
</evidence>
<dbReference type="PROSITE" id="PS00640">
    <property type="entry name" value="THIOL_PROTEASE_ASN"/>
    <property type="match status" value="1"/>
</dbReference>
<evidence type="ECO:0000259" key="5">
    <source>
        <dbReference type="SMART" id="SM00848"/>
    </source>
</evidence>
<dbReference type="InterPro" id="IPR000169">
    <property type="entry name" value="Pept_cys_AS"/>
</dbReference>
<dbReference type="PROSITE" id="PS00639">
    <property type="entry name" value="THIOL_PROTEASE_HIS"/>
    <property type="match status" value="1"/>
</dbReference>
<dbReference type="AlphaFoldDB" id="A0A1D2AFW2"/>
<feature type="region of interest" description="Disordered" evidence="3">
    <location>
        <begin position="368"/>
        <end position="393"/>
    </location>
</feature>
<keyword evidence="2" id="KW-1015">Disulfide bond</keyword>
<dbReference type="FunFam" id="3.90.70.10:FF:000332">
    <property type="entry name" value="Cathepsin L1"/>
    <property type="match status" value="1"/>
</dbReference>
<feature type="compositionally biased region" description="Basic and acidic residues" evidence="3">
    <location>
        <begin position="375"/>
        <end position="391"/>
    </location>
</feature>
<dbReference type="Gene3D" id="3.90.70.10">
    <property type="entry name" value="Cysteine proteinases"/>
    <property type="match status" value="1"/>
</dbReference>
<dbReference type="SUPFAM" id="SSF54001">
    <property type="entry name" value="Cysteine proteinases"/>
    <property type="match status" value="1"/>
</dbReference>
<dbReference type="InterPro" id="IPR039417">
    <property type="entry name" value="Peptidase_C1A_papain-like"/>
</dbReference>
<comment type="similarity">
    <text evidence="1">Belongs to the peptidase C1 family.</text>
</comment>
<proteinExistence type="inferred from homology"/>
<evidence type="ECO:0000259" key="4">
    <source>
        <dbReference type="SMART" id="SM00645"/>
    </source>
</evidence>
<protein>
    <recommendedName>
        <fullName evidence="7">Counting factor associated protein D</fullName>
    </recommendedName>
</protein>
<dbReference type="InterPro" id="IPR013128">
    <property type="entry name" value="Peptidase_C1A"/>
</dbReference>
<dbReference type="InterPro" id="IPR025661">
    <property type="entry name" value="Pept_asp_AS"/>
</dbReference>
<dbReference type="CDD" id="cd02248">
    <property type="entry name" value="Peptidase_C1A"/>
    <property type="match status" value="1"/>
</dbReference>
<evidence type="ECO:0000313" key="6">
    <source>
        <dbReference type="EMBL" id="JAT78090.1"/>
    </source>
</evidence>
<feature type="domain" description="Peptidase C1A papain C-terminal" evidence="4">
    <location>
        <begin position="397"/>
        <end position="623"/>
    </location>
</feature>
<organism evidence="6">
    <name type="scientific">Auxenochlorella protothecoides</name>
    <name type="common">Green microalga</name>
    <name type="synonym">Chlorella protothecoides</name>
    <dbReference type="NCBI Taxonomy" id="3075"/>
    <lineage>
        <taxon>Eukaryota</taxon>
        <taxon>Viridiplantae</taxon>
        <taxon>Chlorophyta</taxon>
        <taxon>core chlorophytes</taxon>
        <taxon>Trebouxiophyceae</taxon>
        <taxon>Chlorellales</taxon>
        <taxon>Chlorellaceae</taxon>
        <taxon>Auxenochlorella</taxon>
    </lineage>
</organism>
<name>A0A1D2AFW2_AUXPR</name>
<gene>
    <name evidence="6" type="ORF">g.1586</name>
</gene>
<dbReference type="PROSITE" id="PS00139">
    <property type="entry name" value="THIOL_PROTEASE_CYS"/>
    <property type="match status" value="1"/>
</dbReference>